<keyword evidence="4" id="KW-1185">Reference proteome</keyword>
<evidence type="ECO:0000256" key="1">
    <source>
        <dbReference type="SAM" id="Phobius"/>
    </source>
</evidence>
<gene>
    <name evidence="3" type="ORF">EQG66_14705</name>
</gene>
<evidence type="ECO:0000259" key="2">
    <source>
        <dbReference type="Pfam" id="PF07693"/>
    </source>
</evidence>
<protein>
    <recommendedName>
        <fullName evidence="2">KAP NTPase domain-containing protein</fullName>
    </recommendedName>
</protein>
<feature type="transmembrane region" description="Helical" evidence="1">
    <location>
        <begin position="173"/>
        <end position="194"/>
    </location>
</feature>
<dbReference type="Proteomes" id="UP000290958">
    <property type="component" value="Unassembled WGS sequence"/>
</dbReference>
<keyword evidence="1" id="KW-1133">Transmembrane helix</keyword>
<dbReference type="InterPro" id="IPR027417">
    <property type="entry name" value="P-loop_NTPase"/>
</dbReference>
<sequence>MSETDAPEKITVKFIRDEPSETDFFGSHSRVATAVAEVIGDDNDIHVVGLLGSWGSGKSTVVSQIQKQLSARRDNIHFFNYDAWLYQNDPPRRSFLEALIQDLVQNSLSGETQWQERLADLSGRSEETVTETSRKLSLTGKWILGSLGLVPIGTVVLGRALDPKNIKDAPWMIWTGTALTLAPVVIAALFYLCWRPWRQNWFRGIFKSHFWVRHREPYGKQSILALLTNQSVERTEKKTKISPEPSVTEFRTVFRDILKSLRAKRERLIIVIDNLDRLAEAEALELWATIRSLFLGSTLNGIQRSELTLPTIILPIDEGSVQRIFRASEGHEARELARSFMDKTFDVSFYINDPVMSDWRAFLREKLEQAFGTSATDERVYWATKFVEDHAAIGSSSKKITPRSLVKLVNSVGVLIKQWGDGSIDFLSMVFFALHRMQINEDLRQFVNKDWPNADAAIKEWQRDIVALHYGVPREKAFQALLQEPLRLAISAKDEAEFSRLCEVVGFGPIFEEVIANPPASMPGQQTDFIANAALLVAGSDVSHELWAKRGMQNLASIWCDSGQPTNFRADFANAVRVLAPFTTEQRFLQASVGHLSASLPKSGISKDIAKNFVTALEAIQEAEKLISQKSPLVQLTLDPKNLFVLLEEVPSNLRPMIGSDKGANELVSTLSTWLENESESGNVANATRALASSVTIQFKDKVKPNWDSIVGTAYNTISGNTLSFHATGPAIDVLGILHSKNQNAKTHVEQLFDQGHLANRLNEADQAKDSPRLGDIAALMFLRGSDFAAPNGKTWDQVTTEDKEFVGNFDTALAWYMDGNRATFTHQGLQSRPSLKPIICELIKRDISEKTASGLTTDHLLTNIKKLDALIGTELLGKALSQASVRADFWPTFEKLKDGRPYDDAVMALSEVDAVDRSKLIENVKIRLAGHDAGTWKEAIFENVSPYNLAEIFGVTMGQSDPLGDGLRTALTDALLQLPQSDEGVRERWFFLSRFVSKDTRATLFKNLRDKIHSGTEFSDFAHLMRSGGSQILNEGKFEEFADKTIRHLTIPLLSTEIGLVYLAENIRFFSSCLAASDEETKNAVQEALLTAQNEFGEVEHDAVETVTSEFSVILKRSKEPAG</sequence>
<dbReference type="SUPFAM" id="SSF52540">
    <property type="entry name" value="P-loop containing nucleoside triphosphate hydrolases"/>
    <property type="match status" value="1"/>
</dbReference>
<evidence type="ECO:0000313" key="4">
    <source>
        <dbReference type="Proteomes" id="UP000290958"/>
    </source>
</evidence>
<evidence type="ECO:0000313" key="3">
    <source>
        <dbReference type="EMBL" id="RXR24942.1"/>
    </source>
</evidence>
<proteinExistence type="predicted"/>
<keyword evidence="1" id="KW-0812">Transmembrane</keyword>
<dbReference type="RefSeq" id="WP_129405277.1">
    <property type="nucleotide sequence ID" value="NZ_SBKP01000025.1"/>
</dbReference>
<feature type="domain" description="KAP NTPase" evidence="2">
    <location>
        <begin position="31"/>
        <end position="415"/>
    </location>
</feature>
<accession>A0A4Q1KDI8</accession>
<dbReference type="Pfam" id="PF07693">
    <property type="entry name" value="KAP_NTPase"/>
    <property type="match status" value="1"/>
</dbReference>
<dbReference type="Gene3D" id="3.40.50.300">
    <property type="entry name" value="P-loop containing nucleotide triphosphate hydrolases"/>
    <property type="match status" value="1"/>
</dbReference>
<dbReference type="OrthoDB" id="88903at2"/>
<dbReference type="EMBL" id="SBKP01000025">
    <property type="protein sequence ID" value="RXR24942.1"/>
    <property type="molecule type" value="Genomic_DNA"/>
</dbReference>
<name>A0A4Q1KDI8_9SPHN</name>
<feature type="transmembrane region" description="Helical" evidence="1">
    <location>
        <begin position="142"/>
        <end position="161"/>
    </location>
</feature>
<reference evidence="4" key="1">
    <citation type="submission" date="2019-01" db="EMBL/GenBank/DDBJ databases">
        <title>Cytophagaceae bacterium strain CAR-16.</title>
        <authorList>
            <person name="Chen W.-M."/>
        </authorList>
    </citation>
    <scope>NUCLEOTIDE SEQUENCE [LARGE SCALE GENOMIC DNA]</scope>
    <source>
        <strain evidence="4">CHR27</strain>
    </source>
</reference>
<keyword evidence="1" id="KW-0472">Membrane</keyword>
<dbReference type="InterPro" id="IPR011646">
    <property type="entry name" value="KAP_P-loop"/>
</dbReference>
<comment type="caution">
    <text evidence="3">The sequence shown here is derived from an EMBL/GenBank/DDBJ whole genome shotgun (WGS) entry which is preliminary data.</text>
</comment>
<dbReference type="AlphaFoldDB" id="A0A4Q1KDI8"/>
<organism evidence="3 4">
    <name type="scientific">Sphingobium fluviale</name>
    <dbReference type="NCBI Taxonomy" id="2506423"/>
    <lineage>
        <taxon>Bacteria</taxon>
        <taxon>Pseudomonadati</taxon>
        <taxon>Pseudomonadota</taxon>
        <taxon>Alphaproteobacteria</taxon>
        <taxon>Sphingomonadales</taxon>
        <taxon>Sphingomonadaceae</taxon>
        <taxon>Sphingobium</taxon>
    </lineage>
</organism>